<dbReference type="PRINTS" id="PR00463">
    <property type="entry name" value="EP450I"/>
</dbReference>
<protein>
    <submittedName>
        <fullName evidence="3">Cytochrome P450</fullName>
    </submittedName>
</protein>
<dbReference type="STRING" id="2656787.A0A370TSC3"/>
<name>A0A370TSC3_9HELO</name>
<comment type="similarity">
    <text evidence="1">Belongs to the cytochrome P450 family.</text>
</comment>
<dbReference type="PANTHER" id="PTHR24305">
    <property type="entry name" value="CYTOCHROME P450"/>
    <property type="match status" value="1"/>
</dbReference>
<dbReference type="RefSeq" id="XP_031871060.1">
    <property type="nucleotide sequence ID" value="XM_032011367.1"/>
</dbReference>
<proteinExistence type="inferred from homology"/>
<comment type="caution">
    <text evidence="3">The sequence shown here is derived from an EMBL/GenBank/DDBJ whole genome shotgun (WGS) entry which is preliminary data.</text>
</comment>
<dbReference type="AlphaFoldDB" id="A0A370TSC3"/>
<dbReference type="OrthoDB" id="1470350at2759"/>
<dbReference type="GO" id="GO:0016705">
    <property type="term" value="F:oxidoreductase activity, acting on paired donors, with incorporation or reduction of molecular oxygen"/>
    <property type="evidence" value="ECO:0007669"/>
    <property type="project" value="InterPro"/>
</dbReference>
<dbReference type="Proteomes" id="UP000254866">
    <property type="component" value="Unassembled WGS sequence"/>
</dbReference>
<dbReference type="InterPro" id="IPR050121">
    <property type="entry name" value="Cytochrome_P450_monoxygenase"/>
</dbReference>
<keyword evidence="2" id="KW-0479">Metal-binding</keyword>
<sequence>MHIPIIVVLASGDNPVWILLSKPILAVFRFIFGEIDIVKYGKPGWESKDKYKMHEKLGDAVVHVSPGHNWLYICNPAAVNDIFKRKDDFDRPPELLEVLGVFGPNLSTASSPFTSGGTYKLTKWQAIGADWQRQRKITSAPFNDKNNSLVWTETLRQASEVLQFWKTAKGPITTTDIDTRTLSLHVLSGAGFGKSYSFKKSAEKAKEGHMFNYRDAISLILENCLLILVLGPRLLGKMAGWSIFGNWSRIGQATIDFKDHMTTMLIEEKSAIATGKVRSPTITNALIRASEESNAATGGGFKGLTEDEIYGNIFVYNFAGHDTTATTFNWALYLLAAFPDVQEWMAEEINAVLGDREAEDVDFRDVFPKLNRCLAVLYETLRLWNPLLGICKSTFLIPQPLTVGEKTIVVPPDTRIIPNSNAIHTHPRYWGEDSMSWKPARWILSSATSSPSSQLNAQAETFKTFPKGSYIAWSDGVRPCPGKKFSQVEFVAAMVSLFRRHRVEIVPNAGESVLEARERVKKVINDNVIVLLLQMREPKTVGLKWVEVK</sequence>
<gene>
    <name evidence="3" type="ORF">BP5553_02744</name>
</gene>
<evidence type="ECO:0000256" key="2">
    <source>
        <dbReference type="PIRSR" id="PIRSR602401-1"/>
    </source>
</evidence>
<dbReference type="InterPro" id="IPR036396">
    <property type="entry name" value="Cyt_P450_sf"/>
</dbReference>
<dbReference type="InterPro" id="IPR001128">
    <property type="entry name" value="Cyt_P450"/>
</dbReference>
<dbReference type="GO" id="GO:0004497">
    <property type="term" value="F:monooxygenase activity"/>
    <property type="evidence" value="ECO:0007669"/>
    <property type="project" value="InterPro"/>
</dbReference>
<dbReference type="GeneID" id="43595593"/>
<dbReference type="EMBL" id="NPIC01000002">
    <property type="protein sequence ID" value="RDL38404.1"/>
    <property type="molecule type" value="Genomic_DNA"/>
</dbReference>
<dbReference type="PRINTS" id="PR00385">
    <property type="entry name" value="P450"/>
</dbReference>
<keyword evidence="4" id="KW-1185">Reference proteome</keyword>
<feature type="binding site" description="axial binding residue" evidence="2">
    <location>
        <position position="480"/>
    </location>
    <ligand>
        <name>heme</name>
        <dbReference type="ChEBI" id="CHEBI:30413"/>
    </ligand>
    <ligandPart>
        <name>Fe</name>
        <dbReference type="ChEBI" id="CHEBI:18248"/>
    </ligandPart>
</feature>
<comment type="cofactor">
    <cofactor evidence="2">
        <name>heme</name>
        <dbReference type="ChEBI" id="CHEBI:30413"/>
    </cofactor>
</comment>
<keyword evidence="2" id="KW-0349">Heme</keyword>
<dbReference type="InterPro" id="IPR002401">
    <property type="entry name" value="Cyt_P450_E_grp-I"/>
</dbReference>
<dbReference type="SUPFAM" id="SSF48264">
    <property type="entry name" value="Cytochrome P450"/>
    <property type="match status" value="1"/>
</dbReference>
<evidence type="ECO:0000313" key="4">
    <source>
        <dbReference type="Proteomes" id="UP000254866"/>
    </source>
</evidence>
<dbReference type="Pfam" id="PF00067">
    <property type="entry name" value="p450"/>
    <property type="match status" value="1"/>
</dbReference>
<reference evidence="3 4" key="1">
    <citation type="journal article" date="2018" name="IMA Fungus">
        <title>IMA Genome-F 9: Draft genome sequence of Annulohypoxylon stygium, Aspergillus mulundensis, Berkeleyomyces basicola (syn. Thielaviopsis basicola), Ceratocystis smalleyi, two Cercospora beticola strains, Coleophoma cylindrospora, Fusarium fracticaudum, Phialophora cf. hyalina, and Morchella septimelata.</title>
        <authorList>
            <person name="Wingfield B.D."/>
            <person name="Bills G.F."/>
            <person name="Dong Y."/>
            <person name="Huang W."/>
            <person name="Nel W.J."/>
            <person name="Swalarsk-Parry B.S."/>
            <person name="Vaghefi N."/>
            <person name="Wilken P.M."/>
            <person name="An Z."/>
            <person name="de Beer Z.W."/>
            <person name="De Vos L."/>
            <person name="Chen L."/>
            <person name="Duong T.A."/>
            <person name="Gao Y."/>
            <person name="Hammerbacher A."/>
            <person name="Kikkert J.R."/>
            <person name="Li Y."/>
            <person name="Li H."/>
            <person name="Li K."/>
            <person name="Li Q."/>
            <person name="Liu X."/>
            <person name="Ma X."/>
            <person name="Naidoo K."/>
            <person name="Pethybridge S.J."/>
            <person name="Sun J."/>
            <person name="Steenkamp E.T."/>
            <person name="van der Nest M.A."/>
            <person name="van Wyk S."/>
            <person name="Wingfield M.J."/>
            <person name="Xiong C."/>
            <person name="Yue Q."/>
            <person name="Zhang X."/>
        </authorList>
    </citation>
    <scope>NUCLEOTIDE SEQUENCE [LARGE SCALE GENOMIC DNA]</scope>
    <source>
        <strain evidence="3 4">BP 5553</strain>
    </source>
</reference>
<dbReference type="CDD" id="cd11070">
    <property type="entry name" value="CYP56-like"/>
    <property type="match status" value="1"/>
</dbReference>
<organism evidence="3 4">
    <name type="scientific">Venustampulla echinocandica</name>
    <dbReference type="NCBI Taxonomy" id="2656787"/>
    <lineage>
        <taxon>Eukaryota</taxon>
        <taxon>Fungi</taxon>
        <taxon>Dikarya</taxon>
        <taxon>Ascomycota</taxon>
        <taxon>Pezizomycotina</taxon>
        <taxon>Leotiomycetes</taxon>
        <taxon>Helotiales</taxon>
        <taxon>Pleuroascaceae</taxon>
        <taxon>Venustampulla</taxon>
    </lineage>
</organism>
<dbReference type="PANTHER" id="PTHR24305:SF166">
    <property type="entry name" value="CYTOCHROME P450 12A4, MITOCHONDRIAL-RELATED"/>
    <property type="match status" value="1"/>
</dbReference>
<dbReference type="GO" id="GO:0005506">
    <property type="term" value="F:iron ion binding"/>
    <property type="evidence" value="ECO:0007669"/>
    <property type="project" value="InterPro"/>
</dbReference>
<accession>A0A370TSC3</accession>
<dbReference type="Gene3D" id="1.10.630.10">
    <property type="entry name" value="Cytochrome P450"/>
    <property type="match status" value="1"/>
</dbReference>
<keyword evidence="2" id="KW-0408">Iron</keyword>
<dbReference type="GO" id="GO:0020037">
    <property type="term" value="F:heme binding"/>
    <property type="evidence" value="ECO:0007669"/>
    <property type="project" value="InterPro"/>
</dbReference>
<evidence type="ECO:0000256" key="1">
    <source>
        <dbReference type="ARBA" id="ARBA00010617"/>
    </source>
</evidence>
<evidence type="ECO:0000313" key="3">
    <source>
        <dbReference type="EMBL" id="RDL38404.1"/>
    </source>
</evidence>